<dbReference type="EC" id="4.2.2.29" evidence="7"/>
<evidence type="ECO:0000256" key="6">
    <source>
        <dbReference type="ARBA" id="ARBA00023316"/>
    </source>
</evidence>
<evidence type="ECO:0000256" key="1">
    <source>
        <dbReference type="ARBA" id="ARBA00022475"/>
    </source>
</evidence>
<evidence type="ECO:0000256" key="7">
    <source>
        <dbReference type="HAMAP-Rule" id="MF_02065"/>
    </source>
</evidence>
<feature type="site" description="Important for catalytic activity" evidence="7">
    <location>
        <position position="221"/>
    </location>
</feature>
<evidence type="ECO:0000313" key="8">
    <source>
        <dbReference type="EMBL" id="MCG2590075.1"/>
    </source>
</evidence>
<proteinExistence type="inferred from homology"/>
<keyword evidence="9" id="KW-1185">Reference proteome</keyword>
<dbReference type="Gene3D" id="3.30.160.60">
    <property type="entry name" value="Classic Zinc Finger"/>
    <property type="match status" value="1"/>
</dbReference>
<dbReference type="PANTHER" id="PTHR30518">
    <property type="entry name" value="ENDOLYTIC MUREIN TRANSGLYCOSYLASE"/>
    <property type="match status" value="1"/>
</dbReference>
<dbReference type="HAMAP" id="MF_02065">
    <property type="entry name" value="MltG"/>
    <property type="match status" value="1"/>
</dbReference>
<keyword evidence="6 7" id="KW-0961">Cell wall biogenesis/degradation</keyword>
<evidence type="ECO:0000256" key="4">
    <source>
        <dbReference type="ARBA" id="ARBA00023136"/>
    </source>
</evidence>
<gene>
    <name evidence="7 8" type="primary">mltG</name>
    <name evidence="8" type="ORF">L6773_15970</name>
</gene>
<reference evidence="8" key="1">
    <citation type="submission" date="2022-01" db="EMBL/GenBank/DDBJ databases">
        <authorList>
            <person name="Wang Y."/>
        </authorList>
    </citation>
    <scope>NUCLEOTIDE SEQUENCE</scope>
    <source>
        <strain evidence="8">WB101</strain>
    </source>
</reference>
<organism evidence="8 9">
    <name type="scientific">Rhodohalobacter sulfatireducens</name>
    <dbReference type="NCBI Taxonomy" id="2911366"/>
    <lineage>
        <taxon>Bacteria</taxon>
        <taxon>Pseudomonadati</taxon>
        <taxon>Balneolota</taxon>
        <taxon>Balneolia</taxon>
        <taxon>Balneolales</taxon>
        <taxon>Balneolaceae</taxon>
        <taxon>Rhodohalobacter</taxon>
    </lineage>
</organism>
<evidence type="ECO:0000256" key="3">
    <source>
        <dbReference type="ARBA" id="ARBA00022989"/>
    </source>
</evidence>
<dbReference type="NCBIfam" id="TIGR00247">
    <property type="entry name" value="endolytic transglycosylase MltG"/>
    <property type="match status" value="1"/>
</dbReference>
<comment type="caution">
    <text evidence="8">The sequence shown here is derived from an EMBL/GenBank/DDBJ whole genome shotgun (WGS) entry which is preliminary data.</text>
</comment>
<evidence type="ECO:0000313" key="9">
    <source>
        <dbReference type="Proteomes" id="UP001165366"/>
    </source>
</evidence>
<keyword evidence="4 7" id="KW-0472">Membrane</keyword>
<comment type="function">
    <text evidence="7">Functions as a peptidoglycan terminase that cleaves nascent peptidoglycan strands endolytically to terminate their elongation.</text>
</comment>
<dbReference type="PANTHER" id="PTHR30518:SF2">
    <property type="entry name" value="ENDOLYTIC MUREIN TRANSGLYCOSYLASE"/>
    <property type="match status" value="1"/>
</dbReference>
<evidence type="ECO:0000256" key="2">
    <source>
        <dbReference type="ARBA" id="ARBA00022692"/>
    </source>
</evidence>
<evidence type="ECO:0000256" key="5">
    <source>
        <dbReference type="ARBA" id="ARBA00023239"/>
    </source>
</evidence>
<dbReference type="InterPro" id="IPR003770">
    <property type="entry name" value="MLTG-like"/>
</dbReference>
<keyword evidence="3 7" id="KW-1133">Transmembrane helix</keyword>
<dbReference type="CDD" id="cd08010">
    <property type="entry name" value="MltG_like"/>
    <property type="match status" value="1"/>
</dbReference>
<dbReference type="Proteomes" id="UP001165366">
    <property type="component" value="Unassembled WGS sequence"/>
</dbReference>
<dbReference type="Pfam" id="PF02618">
    <property type="entry name" value="YceG"/>
    <property type="match status" value="1"/>
</dbReference>
<comment type="catalytic activity">
    <reaction evidence="7">
        <text>a peptidoglycan chain = a peptidoglycan chain with N-acetyl-1,6-anhydromuramyl-[peptide] at the reducing end + a peptidoglycan chain with N-acetylglucosamine at the non-reducing end.</text>
        <dbReference type="EC" id="4.2.2.29"/>
    </reaction>
</comment>
<keyword evidence="2 7" id="KW-0812">Transmembrane</keyword>
<comment type="similarity">
    <text evidence="7">Belongs to the transglycosylase MltG family.</text>
</comment>
<keyword evidence="1 7" id="KW-1003">Cell membrane</keyword>
<keyword evidence="5 7" id="KW-0456">Lyase</keyword>
<name>A0ABS9KGX1_9BACT</name>
<sequence length="353" mass="41452">MHHFSKKEITALFLLLVAVFISTLLSRHTRLYSTSIITTSGSFEVFLDETTRVEGLIEELKGLEIDFRQEELVWAANTLGWRNYQSGRYLLSSEDSYSEFLSKLGRGIQDPGPVTILPGLDADRLSRNLSRQLRSDSLLFRQIFQDSSEIALEFGLTGEQLFSRMLPETYEMYWTSSPERVVRRIYSEFERAVVERYENEIEENPLNLDEIITLASIVEWEARFNEEKPKISGLYLNRLERNMRLQADPTVLYALGERRRLLYEDYEFDHPYNTYQISGLPPGPITNPDLNSIQAILFPEEHDYLYMVATPEGTHRFSESFSEHQQASEEWRRWLREQYRIKREREQEAASDT</sequence>
<reference evidence="8" key="2">
    <citation type="submission" date="2024-05" db="EMBL/GenBank/DDBJ databases">
        <title>Rhodohalobacter halophilus gen. nov., sp. nov., a moderately halophilic member of the family Balneolaceae.</title>
        <authorList>
            <person name="Xia J."/>
        </authorList>
    </citation>
    <scope>NUCLEOTIDE SEQUENCE</scope>
    <source>
        <strain evidence="8">WB101</strain>
    </source>
</reference>
<dbReference type="RefSeq" id="WP_237855432.1">
    <property type="nucleotide sequence ID" value="NZ_JAKLWS010000025.1"/>
</dbReference>
<protein>
    <recommendedName>
        <fullName evidence="7">Endolytic murein transglycosylase</fullName>
        <ecNumber evidence="7">4.2.2.29</ecNumber>
    </recommendedName>
    <alternativeName>
        <fullName evidence="7">Peptidoglycan lytic transglycosylase</fullName>
    </alternativeName>
    <alternativeName>
        <fullName evidence="7">Peptidoglycan polymerization terminase</fullName>
    </alternativeName>
</protein>
<accession>A0ABS9KGX1</accession>
<dbReference type="EMBL" id="JAKLWS010000025">
    <property type="protein sequence ID" value="MCG2590075.1"/>
    <property type="molecule type" value="Genomic_DNA"/>
</dbReference>